<proteinExistence type="predicted"/>
<dbReference type="Proteomes" id="UP000295195">
    <property type="component" value="Unassembled WGS sequence"/>
</dbReference>
<evidence type="ECO:0000313" key="1">
    <source>
        <dbReference type="EMBL" id="TDN34635.1"/>
    </source>
</evidence>
<dbReference type="AlphaFoldDB" id="A0A4R6CW31"/>
<gene>
    <name evidence="1" type="ORF">CEE75_00260</name>
</gene>
<name>A0A4R6CW31_9LACO</name>
<reference evidence="1 2" key="1">
    <citation type="submission" date="2017-06" db="EMBL/GenBank/DDBJ databases">
        <authorList>
            <person name="Swanenburg J."/>
            <person name="Kort R."/>
        </authorList>
    </citation>
    <scope>NUCLEOTIDE SEQUENCE [LARGE SCALE GENOMIC DNA]</scope>
    <source>
        <strain evidence="1 2">RL05</strain>
    </source>
</reference>
<accession>A0A4R6CW31</accession>
<comment type="caution">
    <text evidence="1">The sequence shown here is derived from an EMBL/GenBank/DDBJ whole genome shotgun (WGS) entry which is preliminary data.</text>
</comment>
<sequence>MIKKFIVLMMPSLVRCFKPLIMTLPDAAVVAYYTGKFLNKIVPEIFIFDGYYFLLGSKRFYLSKLIVLCYIISVIIM</sequence>
<organism evidence="1 2">
    <name type="scientific">Lactobacillus crispatus</name>
    <dbReference type="NCBI Taxonomy" id="47770"/>
    <lineage>
        <taxon>Bacteria</taxon>
        <taxon>Bacillati</taxon>
        <taxon>Bacillota</taxon>
        <taxon>Bacilli</taxon>
        <taxon>Lactobacillales</taxon>
        <taxon>Lactobacillaceae</taxon>
        <taxon>Lactobacillus</taxon>
    </lineage>
</organism>
<evidence type="ECO:0000313" key="2">
    <source>
        <dbReference type="Proteomes" id="UP000295195"/>
    </source>
</evidence>
<dbReference type="EMBL" id="NKLP01000005">
    <property type="protein sequence ID" value="TDN34635.1"/>
    <property type="molecule type" value="Genomic_DNA"/>
</dbReference>
<protein>
    <submittedName>
        <fullName evidence="1">Uncharacterized protein</fullName>
    </submittedName>
</protein>